<keyword evidence="8" id="KW-1185">Reference proteome</keyword>
<proteinExistence type="predicted"/>
<name>A0AAV1I064_9CHLO</name>
<keyword evidence="3" id="KW-0804">Transcription</keyword>
<dbReference type="Gene3D" id="3.30.450.40">
    <property type="match status" value="1"/>
</dbReference>
<gene>
    <name evidence="7" type="ORF">CVIRNUC_003050</name>
</gene>
<dbReference type="Proteomes" id="UP001314263">
    <property type="component" value="Unassembled WGS sequence"/>
</dbReference>
<evidence type="ECO:0000313" key="7">
    <source>
        <dbReference type="EMBL" id="CAK0763366.1"/>
    </source>
</evidence>
<dbReference type="InterPro" id="IPR045012">
    <property type="entry name" value="NLP"/>
</dbReference>
<sequence length="692" mass="74778">MLHDSPTISLWDMRCYMPFPTDSQPPPAQRETLSPAQLYQSLSNLVVRFVASLTTNGTGCLAQIWAPSVADDGGLILSTQGIPYSCTGPDLLALYRCISCRFKFTTDVTRPSEMGVVGRVFASGEPEFSHNVQTYEQSVYLRVQDAQRCRIHSTMLLPLYMTPQRDHPFAVFEVCQSEKNVMFPSLVDLLQRCLEAANFYTVDIEKHSMGVGLRCWPTNQDYNNGKDCSASVATHANEAAGAGDLEVHCSADSLHQGSAPAGMAAAAAGSESPQDEPCQASAPQVKREKTADSEEMRCVAASAFSPTPSTSSQPPMKAGLPPQMFSPFQSQHQQQLVQLPHPGMMELSRLSGPPPMHQHPDHMGAEVPVAQGPARLVSIGNRLQLDLDPASQSRHFHARVSDMARMGSGQQGSGVVSSDQCQLRRGSGAVSTDDLGPQKRQCVSQPGMELGHQPYHSLPLKDMGMLGQSLDGLPWDGGAMPFYDDDEDMKIVHDMGQDINNRVGGGAGKRLSLAELQAQFGVGLREAAANLKICPTTLKRACRRHGITRWPRRQLARLHREGSSRSEGSGDTLRTDWAPPGGPSSGGQPVSRPSSSGDAAAMTTRARAKAQQSHDMPLSQACTISPSALTPLDFDPDLLPQPFYLSAGHHGSEGLLDMLQPLHAPLRVPNAVPQDAHAHAHAPLLHPDDMLW</sequence>
<feature type="region of interest" description="Disordered" evidence="5">
    <location>
        <begin position="406"/>
        <end position="440"/>
    </location>
</feature>
<evidence type="ECO:0000256" key="5">
    <source>
        <dbReference type="SAM" id="MobiDB-lite"/>
    </source>
</evidence>
<dbReference type="PROSITE" id="PS51519">
    <property type="entry name" value="RWP_RK"/>
    <property type="match status" value="1"/>
</dbReference>
<organism evidence="7 8">
    <name type="scientific">Coccomyxa viridis</name>
    <dbReference type="NCBI Taxonomy" id="1274662"/>
    <lineage>
        <taxon>Eukaryota</taxon>
        <taxon>Viridiplantae</taxon>
        <taxon>Chlorophyta</taxon>
        <taxon>core chlorophytes</taxon>
        <taxon>Trebouxiophyceae</taxon>
        <taxon>Trebouxiophyceae incertae sedis</taxon>
        <taxon>Coccomyxaceae</taxon>
        <taxon>Coccomyxa</taxon>
    </lineage>
</organism>
<feature type="domain" description="RWP-RK" evidence="6">
    <location>
        <begin position="493"/>
        <end position="578"/>
    </location>
</feature>
<keyword evidence="4" id="KW-0539">Nucleus</keyword>
<evidence type="ECO:0000256" key="4">
    <source>
        <dbReference type="ARBA" id="ARBA00023242"/>
    </source>
</evidence>
<dbReference type="InterPro" id="IPR003035">
    <property type="entry name" value="RWP-RK_dom"/>
</dbReference>
<accession>A0AAV1I064</accession>
<evidence type="ECO:0000256" key="1">
    <source>
        <dbReference type="ARBA" id="ARBA00023015"/>
    </source>
</evidence>
<evidence type="ECO:0000259" key="6">
    <source>
        <dbReference type="PROSITE" id="PS51519"/>
    </source>
</evidence>
<evidence type="ECO:0000313" key="8">
    <source>
        <dbReference type="Proteomes" id="UP001314263"/>
    </source>
</evidence>
<feature type="compositionally biased region" description="Low complexity" evidence="5">
    <location>
        <begin position="586"/>
        <end position="605"/>
    </location>
</feature>
<dbReference type="PANTHER" id="PTHR32002:SF41">
    <property type="entry name" value="PROTEIN NLP8"/>
    <property type="match status" value="1"/>
</dbReference>
<comment type="caution">
    <text evidence="7">The sequence shown here is derived from an EMBL/GenBank/DDBJ whole genome shotgun (WGS) entry which is preliminary data.</text>
</comment>
<feature type="compositionally biased region" description="Low complexity" evidence="5">
    <location>
        <begin position="260"/>
        <end position="272"/>
    </location>
</feature>
<feature type="region of interest" description="Disordered" evidence="5">
    <location>
        <begin position="553"/>
        <end position="619"/>
    </location>
</feature>
<dbReference type="PANTHER" id="PTHR32002">
    <property type="entry name" value="PROTEIN NLP8"/>
    <property type="match status" value="1"/>
</dbReference>
<dbReference type="Pfam" id="PF02042">
    <property type="entry name" value="RWP-RK"/>
    <property type="match status" value="1"/>
</dbReference>
<dbReference type="GO" id="GO:0003677">
    <property type="term" value="F:DNA binding"/>
    <property type="evidence" value="ECO:0007669"/>
    <property type="project" value="UniProtKB-KW"/>
</dbReference>
<protein>
    <recommendedName>
        <fullName evidence="6">RWP-RK domain-containing protein</fullName>
    </recommendedName>
</protein>
<feature type="region of interest" description="Disordered" evidence="5">
    <location>
        <begin position="260"/>
        <end position="294"/>
    </location>
</feature>
<dbReference type="EMBL" id="CAUYUE010000004">
    <property type="protein sequence ID" value="CAK0763366.1"/>
    <property type="molecule type" value="Genomic_DNA"/>
</dbReference>
<keyword evidence="1" id="KW-0805">Transcription regulation</keyword>
<reference evidence="7 8" key="1">
    <citation type="submission" date="2023-10" db="EMBL/GenBank/DDBJ databases">
        <authorList>
            <person name="Maclean D."/>
            <person name="Macfadyen A."/>
        </authorList>
    </citation>
    <scope>NUCLEOTIDE SEQUENCE [LARGE SCALE GENOMIC DNA]</scope>
</reference>
<dbReference type="AlphaFoldDB" id="A0AAV1I064"/>
<evidence type="ECO:0000256" key="2">
    <source>
        <dbReference type="ARBA" id="ARBA00023125"/>
    </source>
</evidence>
<dbReference type="GO" id="GO:0003700">
    <property type="term" value="F:DNA-binding transcription factor activity"/>
    <property type="evidence" value="ECO:0007669"/>
    <property type="project" value="InterPro"/>
</dbReference>
<dbReference type="InterPro" id="IPR029016">
    <property type="entry name" value="GAF-like_dom_sf"/>
</dbReference>
<keyword evidence="2" id="KW-0238">DNA-binding</keyword>
<evidence type="ECO:0000256" key="3">
    <source>
        <dbReference type="ARBA" id="ARBA00023163"/>
    </source>
</evidence>
<feature type="compositionally biased region" description="Basic and acidic residues" evidence="5">
    <location>
        <begin position="285"/>
        <end position="294"/>
    </location>
</feature>